<dbReference type="Gene3D" id="3.40.630.30">
    <property type="match status" value="1"/>
</dbReference>
<dbReference type="EMBL" id="CP060244">
    <property type="protein sequence ID" value="QNT77537.1"/>
    <property type="molecule type" value="Genomic_DNA"/>
</dbReference>
<accession>A0A7H1NP27</accession>
<evidence type="ECO:0000313" key="3">
    <source>
        <dbReference type="Proteomes" id="UP000516349"/>
    </source>
</evidence>
<protein>
    <submittedName>
        <fullName evidence="2">Acetyltransferase (GNAT) domain protein</fullName>
    </submittedName>
</protein>
<dbReference type="Proteomes" id="UP000516349">
    <property type="component" value="Chromosome"/>
</dbReference>
<name>A0A7H1NP27_9PROT</name>
<dbReference type="Pfam" id="PF13673">
    <property type="entry name" value="Acetyltransf_10"/>
    <property type="match status" value="1"/>
</dbReference>
<dbReference type="KEGG" id="ebla:JGUZn3_02790"/>
<dbReference type="RefSeq" id="WP_203413999.1">
    <property type="nucleotide sequence ID" value="NZ_CP060244.1"/>
</dbReference>
<dbReference type="InterPro" id="IPR000182">
    <property type="entry name" value="GNAT_dom"/>
</dbReference>
<feature type="domain" description="N-acetyltransferase" evidence="1">
    <location>
        <begin position="13"/>
        <end position="148"/>
    </location>
</feature>
<evidence type="ECO:0000313" key="2">
    <source>
        <dbReference type="EMBL" id="QNT77537.1"/>
    </source>
</evidence>
<evidence type="ECO:0000259" key="1">
    <source>
        <dbReference type="PROSITE" id="PS51186"/>
    </source>
</evidence>
<sequence length="148" mass="17023">MDSMTIVWEEGEDQIRAVTAETCLPLRHKVLWPHKPMDFSRVEGDEKADHYGYYHKGILVGCLGLFPQDPSTERLRKFCVDTTFQGQGYGSHLLAVALKRAFDKPIYKVMAYARMDALPFYKNRGFQVVGQPFKKEEMLYSAIEILKA</sequence>
<dbReference type="InterPro" id="IPR016181">
    <property type="entry name" value="Acyl_CoA_acyltransferase"/>
</dbReference>
<reference evidence="2 3" key="1">
    <citation type="submission" date="2020-08" db="EMBL/GenBank/DDBJ databases">
        <title>Complete genome sequence of Entomobacter blattae G55GP.</title>
        <authorList>
            <person name="Poehlein A."/>
            <person name="Guzman J."/>
            <person name="Daniel R."/>
            <person name="Vilcinskas A."/>
        </authorList>
    </citation>
    <scope>NUCLEOTIDE SEQUENCE [LARGE SCALE GENOMIC DNA]</scope>
    <source>
        <strain evidence="2 3">G55GP</strain>
    </source>
</reference>
<keyword evidence="3" id="KW-1185">Reference proteome</keyword>
<dbReference type="GO" id="GO:0016747">
    <property type="term" value="F:acyltransferase activity, transferring groups other than amino-acyl groups"/>
    <property type="evidence" value="ECO:0007669"/>
    <property type="project" value="InterPro"/>
</dbReference>
<dbReference type="SUPFAM" id="SSF55729">
    <property type="entry name" value="Acyl-CoA N-acyltransferases (Nat)"/>
    <property type="match status" value="1"/>
</dbReference>
<dbReference type="AlphaFoldDB" id="A0A7H1NP27"/>
<gene>
    <name evidence="2" type="ORF">JGUZn3_02790</name>
</gene>
<proteinExistence type="predicted"/>
<keyword evidence="2" id="KW-0808">Transferase</keyword>
<organism evidence="2 3">
    <name type="scientific">Entomobacter blattae</name>
    <dbReference type="NCBI Taxonomy" id="2762277"/>
    <lineage>
        <taxon>Bacteria</taxon>
        <taxon>Pseudomonadati</taxon>
        <taxon>Pseudomonadota</taxon>
        <taxon>Alphaproteobacteria</taxon>
        <taxon>Acetobacterales</taxon>
        <taxon>Acetobacteraceae</taxon>
        <taxon>Entomobacter</taxon>
    </lineage>
</organism>
<dbReference type="CDD" id="cd04301">
    <property type="entry name" value="NAT_SF"/>
    <property type="match status" value="1"/>
</dbReference>
<dbReference type="PROSITE" id="PS51186">
    <property type="entry name" value="GNAT"/>
    <property type="match status" value="1"/>
</dbReference>